<feature type="region of interest" description="Disordered" evidence="1">
    <location>
        <begin position="42"/>
        <end position="93"/>
    </location>
</feature>
<reference evidence="2" key="1">
    <citation type="submission" date="2018-05" db="EMBL/GenBank/DDBJ databases">
        <authorList>
            <person name="Lanie J.A."/>
            <person name="Ng W.-L."/>
            <person name="Kazmierczak K.M."/>
            <person name="Andrzejewski T.M."/>
            <person name="Davidsen T.M."/>
            <person name="Wayne K.J."/>
            <person name="Tettelin H."/>
            <person name="Glass J.I."/>
            <person name="Rusch D."/>
            <person name="Podicherti R."/>
            <person name="Tsui H.-C.T."/>
            <person name="Winkler M.E."/>
        </authorList>
    </citation>
    <scope>NUCLEOTIDE SEQUENCE</scope>
</reference>
<feature type="non-terminal residue" evidence="2">
    <location>
        <position position="93"/>
    </location>
</feature>
<dbReference type="EMBL" id="UINC01022854">
    <property type="protein sequence ID" value="SVA93331.1"/>
    <property type="molecule type" value="Genomic_DNA"/>
</dbReference>
<gene>
    <name evidence="2" type="ORF">METZ01_LOCUS146185</name>
</gene>
<evidence type="ECO:0000256" key="1">
    <source>
        <dbReference type="SAM" id="MobiDB-lite"/>
    </source>
</evidence>
<name>A0A381ZWH5_9ZZZZ</name>
<protein>
    <submittedName>
        <fullName evidence="2">Uncharacterized protein</fullName>
    </submittedName>
</protein>
<evidence type="ECO:0000313" key="2">
    <source>
        <dbReference type="EMBL" id="SVA93331.1"/>
    </source>
</evidence>
<sequence length="93" mass="10497">MKLEATPSAPGEVKPLKIRRERYWKHLTQRAGDRLTIWKRRADLTAGPPEERPGRSITRAHGHPLVPADILVSMMPGPHEGIHRESATDGHRL</sequence>
<feature type="compositionally biased region" description="Basic and acidic residues" evidence="1">
    <location>
        <begin position="80"/>
        <end position="93"/>
    </location>
</feature>
<dbReference type="AlphaFoldDB" id="A0A381ZWH5"/>
<proteinExistence type="predicted"/>
<organism evidence="2">
    <name type="scientific">marine metagenome</name>
    <dbReference type="NCBI Taxonomy" id="408172"/>
    <lineage>
        <taxon>unclassified sequences</taxon>
        <taxon>metagenomes</taxon>
        <taxon>ecological metagenomes</taxon>
    </lineage>
</organism>
<accession>A0A381ZWH5</accession>